<proteinExistence type="predicted"/>
<gene>
    <name evidence="1" type="ORF">XVE_4306</name>
</gene>
<reference evidence="1 2" key="1">
    <citation type="journal article" date="2011" name="BMC Genomics">
        <title>Comparative genomics reveals diversity among xanthomonads infecting tomato and pepper.</title>
        <authorList>
            <person name="Potnis N."/>
            <person name="Krasileva K."/>
            <person name="Chow V."/>
            <person name="Almeida N.F."/>
            <person name="Patil P.B."/>
            <person name="Ryan R.P."/>
            <person name="Sharlach M."/>
            <person name="Behlau F."/>
            <person name="Dow J.M."/>
            <person name="Momol M.T."/>
            <person name="White F.F."/>
            <person name="Preston J.F."/>
            <person name="Vinatzer B.A."/>
            <person name="Koebnik R."/>
            <person name="Setubal J.C."/>
            <person name="Norman D.J."/>
            <person name="Staskawicz B.J."/>
            <person name="Jones J.B."/>
        </authorList>
    </citation>
    <scope>NUCLEOTIDE SEQUENCE [LARGE SCALE GENOMIC DNA]</scope>
    <source>
        <strain evidence="1 2">ATCC 35937</strain>
    </source>
</reference>
<comment type="caution">
    <text evidence="1">The sequence shown here is derived from an EMBL/GenBank/DDBJ whole genome shotgun (WGS) entry which is preliminary data.</text>
</comment>
<name>F0BJ48_9XANT</name>
<dbReference type="EMBL" id="AEQV01000205">
    <property type="protein sequence ID" value="EGD07514.1"/>
    <property type="molecule type" value="Genomic_DNA"/>
</dbReference>
<dbReference type="AlphaFoldDB" id="F0BJ48"/>
<dbReference type="Proteomes" id="UP000003299">
    <property type="component" value="Unassembled WGS sequence"/>
</dbReference>
<protein>
    <submittedName>
        <fullName evidence="1">Uncharacterized protein</fullName>
    </submittedName>
</protein>
<organism evidence="1 2">
    <name type="scientific">Xanthomonas vesicatoria ATCC 35937</name>
    <dbReference type="NCBI Taxonomy" id="925775"/>
    <lineage>
        <taxon>Bacteria</taxon>
        <taxon>Pseudomonadati</taxon>
        <taxon>Pseudomonadota</taxon>
        <taxon>Gammaproteobacteria</taxon>
        <taxon>Lysobacterales</taxon>
        <taxon>Lysobacteraceae</taxon>
        <taxon>Xanthomonas</taxon>
    </lineage>
</organism>
<sequence length="57" mass="5973">MRIMSPLLTVAITRVSGLDAAPLLLAPLPHAASVALSAAQIRVLIEVFIPMPQLEVG</sequence>
<accession>F0BJ48</accession>
<evidence type="ECO:0000313" key="2">
    <source>
        <dbReference type="Proteomes" id="UP000003299"/>
    </source>
</evidence>
<evidence type="ECO:0000313" key="1">
    <source>
        <dbReference type="EMBL" id="EGD07514.1"/>
    </source>
</evidence>